<evidence type="ECO:0000313" key="2">
    <source>
        <dbReference type="RefSeq" id="XP_074213399.1"/>
    </source>
</evidence>
<dbReference type="Proteomes" id="UP001732780">
    <property type="component" value="Chromosome 34"/>
</dbReference>
<proteinExistence type="predicted"/>
<protein>
    <submittedName>
        <fullName evidence="2">Uncharacterized protein LOC141575885</fullName>
    </submittedName>
</protein>
<organism evidence="1 2">
    <name type="scientific">Camelus bactrianus</name>
    <name type="common">Bactrian camel</name>
    <dbReference type="NCBI Taxonomy" id="9837"/>
    <lineage>
        <taxon>Eukaryota</taxon>
        <taxon>Metazoa</taxon>
        <taxon>Chordata</taxon>
        <taxon>Craniata</taxon>
        <taxon>Vertebrata</taxon>
        <taxon>Euteleostomi</taxon>
        <taxon>Mammalia</taxon>
        <taxon>Eutheria</taxon>
        <taxon>Laurasiatheria</taxon>
        <taxon>Artiodactyla</taxon>
        <taxon>Tylopoda</taxon>
        <taxon>Camelidae</taxon>
        <taxon>Camelus</taxon>
    </lineage>
</organism>
<reference evidence="2" key="1">
    <citation type="submission" date="2025-08" db="UniProtKB">
        <authorList>
            <consortium name="RefSeq"/>
        </authorList>
    </citation>
    <scope>IDENTIFICATION</scope>
    <source>
        <tissue evidence="2">Blood</tissue>
    </source>
</reference>
<accession>A0AC58PTQ4</accession>
<dbReference type="RefSeq" id="XP_074213399.1">
    <property type="nucleotide sequence ID" value="XM_074357298.1"/>
</dbReference>
<keyword evidence="1" id="KW-1185">Reference proteome</keyword>
<sequence>MLLHAPKKTSLRFSAPSAPSPASRRGRGGTGRPPAAPRAAAAAAAAAAAGTARGTERGAQPEAAAPDAPRRARPRRSESRSCRLPGRFPVPFRSFLSNTFAPPPPSSAPPSASPPRSARRCDRPRRPARAGARTAPRSPRGNFWTRWWCPLGEGEEGSPGRRGRGQSGGGGRGRSRAGPRRRRGRHCHPGSCGARGPNAGRRSRDRGSPEPGSGRGRAALERLELGRLSPTFVEDLEKANSSKKYDLGADCLWTTYYKTTWIWSHFCISLAKMVSQPLKVWALLPRQSSLLKRVFPALAISANPSFICSAQKPWGGF</sequence>
<name>A0AC58PTQ4_CAMBA</name>
<gene>
    <name evidence="2" type="primary">LOC141575885</name>
</gene>
<evidence type="ECO:0000313" key="1">
    <source>
        <dbReference type="Proteomes" id="UP001732780"/>
    </source>
</evidence>